<evidence type="ECO:0000313" key="8">
    <source>
        <dbReference type="EMBL" id="KAI1849283.1"/>
    </source>
</evidence>
<dbReference type="GO" id="GO:0020037">
    <property type="term" value="F:heme binding"/>
    <property type="evidence" value="ECO:0007669"/>
    <property type="project" value="InterPro"/>
</dbReference>
<dbReference type="PANTHER" id="PTHR24305">
    <property type="entry name" value="CYTOCHROME P450"/>
    <property type="match status" value="1"/>
</dbReference>
<dbReference type="InterPro" id="IPR036396">
    <property type="entry name" value="Cyt_P450_sf"/>
</dbReference>
<dbReference type="Pfam" id="PF00067">
    <property type="entry name" value="p450"/>
    <property type="match status" value="1"/>
</dbReference>
<comment type="caution">
    <text evidence="8">The sequence shown here is derived from an EMBL/GenBank/DDBJ whole genome shotgun (WGS) entry which is preliminary data.</text>
</comment>
<feature type="binding site" description="axial binding residue" evidence="5">
    <location>
        <position position="450"/>
    </location>
    <ligand>
        <name>heme</name>
        <dbReference type="ChEBI" id="CHEBI:30413"/>
    </ligand>
    <ligandPart>
        <name>Fe</name>
        <dbReference type="ChEBI" id="CHEBI:18248"/>
    </ligandPart>
</feature>
<dbReference type="PRINTS" id="PR00463">
    <property type="entry name" value="EP450I"/>
</dbReference>
<evidence type="ECO:0000256" key="4">
    <source>
        <dbReference type="ARBA" id="ARBA00023004"/>
    </source>
</evidence>
<evidence type="ECO:0000256" key="1">
    <source>
        <dbReference type="ARBA" id="ARBA00001971"/>
    </source>
</evidence>
<evidence type="ECO:0000256" key="3">
    <source>
        <dbReference type="ARBA" id="ARBA00022723"/>
    </source>
</evidence>
<dbReference type="EMBL" id="JAFIMR010000078">
    <property type="protein sequence ID" value="KAI1849283.1"/>
    <property type="molecule type" value="Genomic_DNA"/>
</dbReference>
<dbReference type="Proteomes" id="UP000829685">
    <property type="component" value="Unassembled WGS sequence"/>
</dbReference>
<dbReference type="AlphaFoldDB" id="A0A9P9W8B0"/>
<organism evidence="8 9">
    <name type="scientific">Neoarthrinium moseri</name>
    <dbReference type="NCBI Taxonomy" id="1658444"/>
    <lineage>
        <taxon>Eukaryota</taxon>
        <taxon>Fungi</taxon>
        <taxon>Dikarya</taxon>
        <taxon>Ascomycota</taxon>
        <taxon>Pezizomycotina</taxon>
        <taxon>Sordariomycetes</taxon>
        <taxon>Xylariomycetidae</taxon>
        <taxon>Amphisphaeriales</taxon>
        <taxon>Apiosporaceae</taxon>
        <taxon>Neoarthrinium</taxon>
    </lineage>
</organism>
<evidence type="ECO:0000256" key="5">
    <source>
        <dbReference type="PIRSR" id="PIRSR602401-1"/>
    </source>
</evidence>
<keyword evidence="4 5" id="KW-0408">Iron</keyword>
<comment type="cofactor">
    <cofactor evidence="1 5">
        <name>heme</name>
        <dbReference type="ChEBI" id="CHEBI:30413"/>
    </cofactor>
</comment>
<evidence type="ECO:0000256" key="6">
    <source>
        <dbReference type="RuleBase" id="RU000461"/>
    </source>
</evidence>
<dbReference type="InterPro" id="IPR017972">
    <property type="entry name" value="Cyt_P450_CS"/>
</dbReference>
<sequence>MLDHQHQGEMPYTSLIVKIGGVVFAIIVPYLIFSSFTSPIQDIPGPWLAKFTDLWRLMDFYSGTQIETQRRLHEKFGSAVRIGPNMVSLNDPALFKTTDFYKVNDAMQNGNRIQNVFSTRDKALHAKYMRPIHKLFSLHHILSQEHLFSRTLMQLCQHLEERFIDGENTGLTCDLAQWIEFYCWDVDGEVTFGQPMGFLKAGGDETGMIHASELSQRYFGIVGQMPWLDVWLGKNARCPIKFPTFARTAEYCAQRVAERQASSDKGPPIDFLDHYIEAKRLNPETVTDNEIIRYLMINILAGADTTAIVTKAIVYHVLSNPAVHSRLRDELDTANLSFPAIYNETKDLTYLDAVIREGMRIHPVLGGIVERVVPEGGLNLPDGRVIAPGVLVGMNPWLIHRNKEIYGQDSNAFRPERWLRHAFETQDDYQRRLRRMKDTDFSFGAGSRACMGKTFALVEIFKTVATLFHRYNVSLILPGSGSDD</sequence>
<name>A0A9P9W8B0_9PEZI</name>
<dbReference type="GO" id="GO:0005506">
    <property type="term" value="F:iron ion binding"/>
    <property type="evidence" value="ECO:0007669"/>
    <property type="project" value="InterPro"/>
</dbReference>
<evidence type="ECO:0000256" key="7">
    <source>
        <dbReference type="SAM" id="Phobius"/>
    </source>
</evidence>
<keyword evidence="7" id="KW-1133">Transmembrane helix</keyword>
<comment type="similarity">
    <text evidence="6">Belongs to the cytochrome P450 family.</text>
</comment>
<dbReference type="PANTHER" id="PTHR24305:SF180">
    <property type="entry name" value="P450, PUTATIVE (EUROFUNG)-RELATED"/>
    <property type="match status" value="1"/>
</dbReference>
<dbReference type="Gene3D" id="1.10.630.10">
    <property type="entry name" value="Cytochrome P450"/>
    <property type="match status" value="1"/>
</dbReference>
<keyword evidence="6" id="KW-0560">Oxidoreductase</keyword>
<dbReference type="SUPFAM" id="SSF48264">
    <property type="entry name" value="Cytochrome P450"/>
    <property type="match status" value="1"/>
</dbReference>
<proteinExistence type="inferred from homology"/>
<keyword evidence="2 5" id="KW-0349">Heme</keyword>
<dbReference type="PRINTS" id="PR00385">
    <property type="entry name" value="P450"/>
</dbReference>
<dbReference type="CDD" id="cd11060">
    <property type="entry name" value="CYP57A1-like"/>
    <property type="match status" value="1"/>
</dbReference>
<dbReference type="InterPro" id="IPR002401">
    <property type="entry name" value="Cyt_P450_E_grp-I"/>
</dbReference>
<gene>
    <name evidence="8" type="ORF">JX265_013669</name>
</gene>
<dbReference type="InterPro" id="IPR050121">
    <property type="entry name" value="Cytochrome_P450_monoxygenase"/>
</dbReference>
<keyword evidence="7" id="KW-0812">Transmembrane</keyword>
<reference evidence="8" key="1">
    <citation type="submission" date="2021-03" db="EMBL/GenBank/DDBJ databases">
        <title>Revisited historic fungal species revealed as producer of novel bioactive compounds through whole genome sequencing and comparative genomics.</title>
        <authorList>
            <person name="Vignolle G.A."/>
            <person name="Hochenegger N."/>
            <person name="Mach R.L."/>
            <person name="Mach-Aigner A.R."/>
            <person name="Javad Rahimi M."/>
            <person name="Salim K.A."/>
            <person name="Chan C.M."/>
            <person name="Lim L.B.L."/>
            <person name="Cai F."/>
            <person name="Druzhinina I.S."/>
            <person name="U'Ren J.M."/>
            <person name="Derntl C."/>
        </authorList>
    </citation>
    <scope>NUCLEOTIDE SEQUENCE</scope>
    <source>
        <strain evidence="8">TUCIM 5799</strain>
    </source>
</reference>
<evidence type="ECO:0000313" key="9">
    <source>
        <dbReference type="Proteomes" id="UP000829685"/>
    </source>
</evidence>
<keyword evidence="6" id="KW-0503">Monooxygenase</keyword>
<accession>A0A9P9W8B0</accession>
<dbReference type="GO" id="GO:0004497">
    <property type="term" value="F:monooxygenase activity"/>
    <property type="evidence" value="ECO:0007669"/>
    <property type="project" value="UniProtKB-KW"/>
</dbReference>
<keyword evidence="9" id="KW-1185">Reference proteome</keyword>
<keyword evidence="7" id="KW-0472">Membrane</keyword>
<dbReference type="InterPro" id="IPR001128">
    <property type="entry name" value="Cyt_P450"/>
</dbReference>
<dbReference type="GO" id="GO:0016705">
    <property type="term" value="F:oxidoreductase activity, acting on paired donors, with incorporation or reduction of molecular oxygen"/>
    <property type="evidence" value="ECO:0007669"/>
    <property type="project" value="InterPro"/>
</dbReference>
<evidence type="ECO:0008006" key="10">
    <source>
        <dbReference type="Google" id="ProtNLM"/>
    </source>
</evidence>
<dbReference type="PROSITE" id="PS00086">
    <property type="entry name" value="CYTOCHROME_P450"/>
    <property type="match status" value="1"/>
</dbReference>
<feature type="transmembrane region" description="Helical" evidence="7">
    <location>
        <begin position="12"/>
        <end position="33"/>
    </location>
</feature>
<evidence type="ECO:0000256" key="2">
    <source>
        <dbReference type="ARBA" id="ARBA00022617"/>
    </source>
</evidence>
<protein>
    <recommendedName>
        <fullName evidence="10">Cytochrome P450</fullName>
    </recommendedName>
</protein>
<keyword evidence="3 5" id="KW-0479">Metal-binding</keyword>